<sequence length="54" mass="6573">MIYKELVKYIIINYKEIPLNVPEDILDEISHELKEQANQRNNKIKIGYELWKKL</sequence>
<organism evidence="1">
    <name type="scientific">marine sediment metagenome</name>
    <dbReference type="NCBI Taxonomy" id="412755"/>
    <lineage>
        <taxon>unclassified sequences</taxon>
        <taxon>metagenomes</taxon>
        <taxon>ecological metagenomes</taxon>
    </lineage>
</organism>
<proteinExistence type="predicted"/>
<reference evidence="1" key="1">
    <citation type="journal article" date="2015" name="Nature">
        <title>Complex archaea that bridge the gap between prokaryotes and eukaryotes.</title>
        <authorList>
            <person name="Spang A."/>
            <person name="Saw J.H."/>
            <person name="Jorgensen S.L."/>
            <person name="Zaremba-Niedzwiedzka K."/>
            <person name="Martijn J."/>
            <person name="Lind A.E."/>
            <person name="van Eijk R."/>
            <person name="Schleper C."/>
            <person name="Guy L."/>
            <person name="Ettema T.J."/>
        </authorList>
    </citation>
    <scope>NUCLEOTIDE SEQUENCE</scope>
</reference>
<comment type="caution">
    <text evidence="1">The sequence shown here is derived from an EMBL/GenBank/DDBJ whole genome shotgun (WGS) entry which is preliminary data.</text>
</comment>
<accession>A0A0F9CFE1</accession>
<dbReference type="AlphaFoldDB" id="A0A0F9CFE1"/>
<evidence type="ECO:0000313" key="1">
    <source>
        <dbReference type="EMBL" id="KKL48088.1"/>
    </source>
</evidence>
<protein>
    <submittedName>
        <fullName evidence="1">Uncharacterized protein</fullName>
    </submittedName>
</protein>
<name>A0A0F9CFE1_9ZZZZ</name>
<gene>
    <name evidence="1" type="ORF">LCGC14_2329050</name>
</gene>
<dbReference type="EMBL" id="LAZR01033433">
    <property type="protein sequence ID" value="KKL48088.1"/>
    <property type="molecule type" value="Genomic_DNA"/>
</dbReference>